<feature type="compositionally biased region" description="Basic and acidic residues" evidence="2">
    <location>
        <begin position="92"/>
        <end position="105"/>
    </location>
</feature>
<keyword evidence="3" id="KW-0812">Transmembrane</keyword>
<sequence>MAETASNADSSQQKLGAPKDKNCPYCGQAFTSSSLGRHLDLYIKEKNPKPPDGIHDVDAIKRLRGSITRRQPRGSLGGRNASTPATTPRPATKRDAAPDSGESHKSPALPKDGQYAVDSTLSKYPWTPSWEATGVMNNIPAKNGEVGTSTDGEGSQNAGKRPRQVSKQVMQKAQFDVKHKLADAMDTARAAELALRELLSSWRAAKQQIDNNSMPFDFDPLALDFPALTLQCLASPPTLFSSTQHPTSTSWSVQSPGQREYDALKAFFQEEFSNWKITCATATTAAMEDLTYPPRDQPVRDTREAVKKAEKSAENLEKQVNEHLGSAFQVWSSLPIQRRNELWLLEMARSVGRKQTEIDKMKDDQHRLQQENANLKSQIDQLNRLQQPREFKLFSPATVPLERQLLTHVLEAGIKSGSRHVGLRLEDRQLDLNDVVVRAIERWKTVISMNRVANTGMNAQRALDQANNSTPTPTPTPQQQQQQQQQNQQQGQQQQPQQHQQMQAAQQQQQMQQQQVQQFPSPEHRQSTTSATGHSDPGDSTGPPSIDEASDQDVDADGDADADADAEMEDDDSFAVMNTPTAKPMPQQPIQRQATLEVPRTRQVQQRGASDARFMMQNGNPNANRQAINMSRSMPNMQATMQSMHGGDMGLAMSQFTPSLFFFSGESPLYKLTFTNGNFFIATLNALFIVLLLPAGPVYWIRPEIHVSQGFFGPDECYRYTGNITGGLSGWIK</sequence>
<feature type="compositionally biased region" description="Low complexity" evidence="2">
    <location>
        <begin position="477"/>
        <end position="518"/>
    </location>
</feature>
<dbReference type="GeneID" id="73334339"/>
<keyword evidence="1" id="KW-0175">Coiled coil</keyword>
<dbReference type="AlphaFoldDB" id="A0A9Q8S9X2"/>
<feature type="coiled-coil region" evidence="1">
    <location>
        <begin position="299"/>
        <end position="326"/>
    </location>
</feature>
<keyword evidence="5" id="KW-1185">Reference proteome</keyword>
<keyword evidence="3" id="KW-1133">Transmembrane helix</keyword>
<organism evidence="4 5">
    <name type="scientific">Colletotrichum lupini</name>
    <dbReference type="NCBI Taxonomy" id="145971"/>
    <lineage>
        <taxon>Eukaryota</taxon>
        <taxon>Fungi</taxon>
        <taxon>Dikarya</taxon>
        <taxon>Ascomycota</taxon>
        <taxon>Pezizomycotina</taxon>
        <taxon>Sordariomycetes</taxon>
        <taxon>Hypocreomycetidae</taxon>
        <taxon>Glomerellales</taxon>
        <taxon>Glomerellaceae</taxon>
        <taxon>Colletotrichum</taxon>
        <taxon>Colletotrichum acutatum species complex</taxon>
    </lineage>
</organism>
<gene>
    <name evidence="4" type="ORF">CLUP02_00277</name>
</gene>
<feature type="compositionally biased region" description="Basic and acidic residues" evidence="2">
    <location>
        <begin position="37"/>
        <end position="61"/>
    </location>
</feature>
<feature type="region of interest" description="Disordered" evidence="2">
    <location>
        <begin position="1"/>
        <end position="114"/>
    </location>
</feature>
<keyword evidence="3" id="KW-0472">Membrane</keyword>
<feature type="compositionally biased region" description="Polar residues" evidence="2">
    <location>
        <begin position="146"/>
        <end position="158"/>
    </location>
</feature>
<feature type="region of interest" description="Disordered" evidence="2">
    <location>
        <begin position="465"/>
        <end position="569"/>
    </location>
</feature>
<feature type="compositionally biased region" description="Polar residues" evidence="2">
    <location>
        <begin position="1"/>
        <end position="14"/>
    </location>
</feature>
<evidence type="ECO:0000256" key="3">
    <source>
        <dbReference type="SAM" id="Phobius"/>
    </source>
</evidence>
<name>A0A9Q8S9X2_9PEZI</name>
<feature type="compositionally biased region" description="Acidic residues" evidence="2">
    <location>
        <begin position="548"/>
        <end position="569"/>
    </location>
</feature>
<dbReference type="KEGG" id="clup:CLUP02_00277"/>
<feature type="region of interest" description="Disordered" evidence="2">
    <location>
        <begin position="138"/>
        <end position="164"/>
    </location>
</feature>
<reference evidence="4" key="1">
    <citation type="journal article" date="2021" name="Mol. Plant Microbe Interact.">
        <title>Complete Genome Sequence of the Plant-Pathogenic Fungus Colletotrichum lupini.</title>
        <authorList>
            <person name="Baroncelli R."/>
            <person name="Pensec F."/>
            <person name="Da Lio D."/>
            <person name="Boufleur T."/>
            <person name="Vicente I."/>
            <person name="Sarrocco S."/>
            <person name="Picot A."/>
            <person name="Baraldi E."/>
            <person name="Sukno S."/>
            <person name="Thon M."/>
            <person name="Le Floch G."/>
        </authorList>
    </citation>
    <scope>NUCLEOTIDE SEQUENCE</scope>
    <source>
        <strain evidence="4">IMI 504893</strain>
    </source>
</reference>
<dbReference type="EMBL" id="CP019471">
    <property type="protein sequence ID" value="UQC73632.1"/>
    <property type="molecule type" value="Genomic_DNA"/>
</dbReference>
<protein>
    <submittedName>
        <fullName evidence="4">Uncharacterized protein</fullName>
    </submittedName>
</protein>
<evidence type="ECO:0000313" key="4">
    <source>
        <dbReference type="EMBL" id="UQC73632.1"/>
    </source>
</evidence>
<evidence type="ECO:0000256" key="2">
    <source>
        <dbReference type="SAM" id="MobiDB-lite"/>
    </source>
</evidence>
<dbReference type="Proteomes" id="UP000830671">
    <property type="component" value="Chromosome 1"/>
</dbReference>
<dbReference type="RefSeq" id="XP_049135286.1">
    <property type="nucleotide sequence ID" value="XM_049279329.1"/>
</dbReference>
<proteinExistence type="predicted"/>
<feature type="coiled-coil region" evidence="1">
    <location>
        <begin position="351"/>
        <end position="385"/>
    </location>
</feature>
<evidence type="ECO:0000313" key="5">
    <source>
        <dbReference type="Proteomes" id="UP000830671"/>
    </source>
</evidence>
<evidence type="ECO:0000256" key="1">
    <source>
        <dbReference type="SAM" id="Coils"/>
    </source>
</evidence>
<accession>A0A9Q8S9X2</accession>
<feature type="transmembrane region" description="Helical" evidence="3">
    <location>
        <begin position="679"/>
        <end position="701"/>
    </location>
</feature>